<name>I1BW66_RHIO9</name>
<dbReference type="GeneID" id="93612122"/>
<gene>
    <name evidence="1" type="ORF">RO3G_05151</name>
</gene>
<evidence type="ECO:0000313" key="2">
    <source>
        <dbReference type="Proteomes" id="UP000009138"/>
    </source>
</evidence>
<dbReference type="RefSeq" id="XP_067515842.1">
    <property type="nucleotide sequence ID" value="XM_067659741.1"/>
</dbReference>
<evidence type="ECO:0000313" key="1">
    <source>
        <dbReference type="EMBL" id="EIE80446.1"/>
    </source>
</evidence>
<dbReference type="InParanoid" id="I1BW66"/>
<keyword evidence="2" id="KW-1185">Reference proteome</keyword>
<dbReference type="AlphaFoldDB" id="I1BW66"/>
<reference evidence="1 2" key="1">
    <citation type="journal article" date="2009" name="PLoS Genet.">
        <title>Genomic analysis of the basal lineage fungus Rhizopus oryzae reveals a whole-genome duplication.</title>
        <authorList>
            <person name="Ma L.-J."/>
            <person name="Ibrahim A.S."/>
            <person name="Skory C."/>
            <person name="Grabherr M.G."/>
            <person name="Burger G."/>
            <person name="Butler M."/>
            <person name="Elias M."/>
            <person name="Idnurm A."/>
            <person name="Lang B.F."/>
            <person name="Sone T."/>
            <person name="Abe A."/>
            <person name="Calvo S.E."/>
            <person name="Corrochano L.M."/>
            <person name="Engels R."/>
            <person name="Fu J."/>
            <person name="Hansberg W."/>
            <person name="Kim J.-M."/>
            <person name="Kodira C.D."/>
            <person name="Koehrsen M.J."/>
            <person name="Liu B."/>
            <person name="Miranda-Saavedra D."/>
            <person name="O'Leary S."/>
            <person name="Ortiz-Castellanos L."/>
            <person name="Poulter R."/>
            <person name="Rodriguez-Romero J."/>
            <person name="Ruiz-Herrera J."/>
            <person name="Shen Y.-Q."/>
            <person name="Zeng Q."/>
            <person name="Galagan J."/>
            <person name="Birren B.W."/>
            <person name="Cuomo C.A."/>
            <person name="Wickes B.L."/>
        </authorList>
    </citation>
    <scope>NUCLEOTIDE SEQUENCE [LARGE SCALE GENOMIC DNA]</scope>
    <source>
        <strain evidence="2">RA 99-880 / ATCC MYA-4621 / FGSC 9543 / NRRL 43880</strain>
    </source>
</reference>
<dbReference type="EMBL" id="CH476734">
    <property type="protein sequence ID" value="EIE80446.1"/>
    <property type="molecule type" value="Genomic_DNA"/>
</dbReference>
<sequence length="30" mass="3622">MSSQYARHVLLAYFGYEHSDQVDWNNIVDY</sequence>
<proteinExistence type="predicted"/>
<dbReference type="Proteomes" id="UP000009138">
    <property type="component" value="Unassembled WGS sequence"/>
</dbReference>
<protein>
    <submittedName>
        <fullName evidence="1">Uncharacterized protein</fullName>
    </submittedName>
</protein>
<dbReference type="VEuPathDB" id="FungiDB:RO3G_05151"/>
<accession>I1BW66</accession>
<organism evidence="1 2">
    <name type="scientific">Rhizopus delemar (strain RA 99-880 / ATCC MYA-4621 / FGSC 9543 / NRRL 43880)</name>
    <name type="common">Mucormycosis agent</name>
    <name type="synonym">Rhizopus arrhizus var. delemar</name>
    <dbReference type="NCBI Taxonomy" id="246409"/>
    <lineage>
        <taxon>Eukaryota</taxon>
        <taxon>Fungi</taxon>
        <taxon>Fungi incertae sedis</taxon>
        <taxon>Mucoromycota</taxon>
        <taxon>Mucoromycotina</taxon>
        <taxon>Mucoromycetes</taxon>
        <taxon>Mucorales</taxon>
        <taxon>Mucorineae</taxon>
        <taxon>Rhizopodaceae</taxon>
        <taxon>Rhizopus</taxon>
    </lineage>
</organism>